<organism evidence="1 2">
    <name type="scientific">Clunio marinus</name>
    <dbReference type="NCBI Taxonomy" id="568069"/>
    <lineage>
        <taxon>Eukaryota</taxon>
        <taxon>Metazoa</taxon>
        <taxon>Ecdysozoa</taxon>
        <taxon>Arthropoda</taxon>
        <taxon>Hexapoda</taxon>
        <taxon>Insecta</taxon>
        <taxon>Pterygota</taxon>
        <taxon>Neoptera</taxon>
        <taxon>Endopterygota</taxon>
        <taxon>Diptera</taxon>
        <taxon>Nematocera</taxon>
        <taxon>Chironomoidea</taxon>
        <taxon>Chironomidae</taxon>
        <taxon>Clunio</taxon>
    </lineage>
</organism>
<gene>
    <name evidence="1" type="ORF">CLUMA_CG014836</name>
</gene>
<dbReference type="EMBL" id="CVRI01000055">
    <property type="protein sequence ID" value="CRL01541.1"/>
    <property type="molecule type" value="Genomic_DNA"/>
</dbReference>
<evidence type="ECO:0000313" key="1">
    <source>
        <dbReference type="EMBL" id="CRL01541.1"/>
    </source>
</evidence>
<accession>A0A1J1IMS6</accession>
<reference evidence="1 2" key="1">
    <citation type="submission" date="2015-04" db="EMBL/GenBank/DDBJ databases">
        <authorList>
            <person name="Syromyatnikov M.Y."/>
            <person name="Popov V.N."/>
        </authorList>
    </citation>
    <scope>NUCLEOTIDE SEQUENCE [LARGE SCALE GENOMIC DNA]</scope>
</reference>
<dbReference type="Proteomes" id="UP000183832">
    <property type="component" value="Unassembled WGS sequence"/>
</dbReference>
<keyword evidence="2" id="KW-1185">Reference proteome</keyword>
<proteinExistence type="predicted"/>
<protein>
    <submittedName>
        <fullName evidence="1">CLUMA_CG014836, isoform A</fullName>
    </submittedName>
</protein>
<sequence>MFAIACLLVMESESFAYFLASLHKITKQVKFKRLFRPLILELKLKPQNFGQEMNFCLSLMS</sequence>
<evidence type="ECO:0000313" key="2">
    <source>
        <dbReference type="Proteomes" id="UP000183832"/>
    </source>
</evidence>
<dbReference type="AlphaFoldDB" id="A0A1J1IMS6"/>
<name>A0A1J1IMS6_9DIPT</name>